<evidence type="ECO:0000259" key="18">
    <source>
        <dbReference type="PROSITE" id="PS50106"/>
    </source>
</evidence>
<evidence type="ECO:0000256" key="3">
    <source>
        <dbReference type="ARBA" id="ARBA00010541"/>
    </source>
</evidence>
<dbReference type="PRINTS" id="PR00834">
    <property type="entry name" value="PROTEASES2C"/>
</dbReference>
<dbReference type="InterPro" id="IPR036034">
    <property type="entry name" value="PDZ_sf"/>
</dbReference>
<reference evidence="20 21" key="2">
    <citation type="submission" date="2017-07" db="EMBL/GenBank/DDBJ databases">
        <title>Candidatus Dactylopiibacterium carminicum, a nitrogen-fixing symbiont of the cochineal insect Dactylopius coccus and Dactylopius opuntiae (Hemiptera: Coccoidea: Dactylopiidae).</title>
        <authorList>
            <person name="Vera A."/>
        </authorList>
    </citation>
    <scope>NUCLEOTIDE SEQUENCE [LARGE SCALE GENOMIC DNA]</scope>
    <source>
        <strain evidence="20 21">NFDCM</strain>
    </source>
</reference>
<dbReference type="Gene3D" id="2.30.42.10">
    <property type="match status" value="1"/>
</dbReference>
<evidence type="ECO:0000256" key="15">
    <source>
        <dbReference type="PIRSR" id="PIRSR611782-2"/>
    </source>
</evidence>
<dbReference type="PANTHER" id="PTHR22939">
    <property type="entry name" value="SERINE PROTEASE FAMILY S1C HTRA-RELATED"/>
    <property type="match status" value="1"/>
</dbReference>
<evidence type="ECO:0000256" key="16">
    <source>
        <dbReference type="SAM" id="MobiDB-lite"/>
    </source>
</evidence>
<dbReference type="EC" id="3.4.21.107" evidence="4"/>
<evidence type="ECO:0000256" key="13">
    <source>
        <dbReference type="ARBA" id="ARBA00032850"/>
    </source>
</evidence>
<proteinExistence type="inferred from homology"/>
<evidence type="ECO:0000256" key="5">
    <source>
        <dbReference type="ARBA" id="ARBA00013958"/>
    </source>
</evidence>
<comment type="caution">
    <text evidence="20">The sequence shown here is derived from an EMBL/GenBank/DDBJ whole genome shotgun (WGS) entry which is preliminary data.</text>
</comment>
<comment type="subcellular location">
    <subcellularLocation>
        <location evidence="2">Periplasm</location>
    </subcellularLocation>
</comment>
<comment type="catalytic activity">
    <reaction evidence="1">
        <text>Acts on substrates that are at least partially unfolded. The cleavage site P1 residue is normally between a pair of hydrophobic residues, such as Val-|-Val.</text>
        <dbReference type="EC" id="3.4.21.107"/>
    </reaction>
</comment>
<evidence type="ECO:0000313" key="20">
    <source>
        <dbReference type="EMBL" id="PAS93151.1"/>
    </source>
</evidence>
<dbReference type="PROSITE" id="PS50106">
    <property type="entry name" value="PDZ"/>
    <property type="match status" value="1"/>
</dbReference>
<evidence type="ECO:0000256" key="9">
    <source>
        <dbReference type="ARBA" id="ARBA00022764"/>
    </source>
</evidence>
<keyword evidence="12" id="KW-0346">Stress response</keyword>
<dbReference type="RefSeq" id="WP_095524683.1">
    <property type="nucleotide sequence ID" value="NZ_MDUX01000028.1"/>
</dbReference>
<dbReference type="SUPFAM" id="SSF50156">
    <property type="entry name" value="PDZ domain-like"/>
    <property type="match status" value="2"/>
</dbReference>
<keyword evidence="10" id="KW-0378">Hydrolase</keyword>
<comment type="similarity">
    <text evidence="3">Belongs to the peptidase S1C family.</text>
</comment>
<keyword evidence="11" id="KW-0720">Serine protease</keyword>
<dbReference type="Gene3D" id="2.30.42.60">
    <property type="match status" value="1"/>
</dbReference>
<evidence type="ECO:0000256" key="2">
    <source>
        <dbReference type="ARBA" id="ARBA00004418"/>
    </source>
</evidence>
<evidence type="ECO:0000256" key="7">
    <source>
        <dbReference type="ARBA" id="ARBA00022729"/>
    </source>
</evidence>
<feature type="region of interest" description="Disordered" evidence="16">
    <location>
        <begin position="70"/>
        <end position="89"/>
    </location>
</feature>
<feature type="active site" description="Charge relay system" evidence="14">
    <location>
        <position position="106"/>
    </location>
</feature>
<feature type="active site" description="Charge relay system" evidence="14">
    <location>
        <position position="136"/>
    </location>
</feature>
<dbReference type="PANTHER" id="PTHR22939:SF130">
    <property type="entry name" value="PERIPLASMIC SERINE ENDOPROTEASE DEGP-LIKE-RELATED"/>
    <property type="match status" value="1"/>
</dbReference>
<evidence type="ECO:0000256" key="4">
    <source>
        <dbReference type="ARBA" id="ARBA00013035"/>
    </source>
</evidence>
<gene>
    <name evidence="19" type="ORF">BGI27_09680</name>
    <name evidence="20" type="ORF">CGU29_08890</name>
</gene>
<feature type="chain" id="PRO_5039014957" description="Probable periplasmic serine endoprotease DegP-like" evidence="17">
    <location>
        <begin position="21"/>
        <end position="470"/>
    </location>
</feature>
<feature type="active site" description="Charge relay system" evidence="14">
    <location>
        <position position="209"/>
    </location>
</feature>
<keyword evidence="9" id="KW-0574">Periplasm</keyword>
<dbReference type="EMBL" id="MDUX01000028">
    <property type="protein sequence ID" value="KAF7599088.1"/>
    <property type="molecule type" value="Genomic_DNA"/>
</dbReference>
<evidence type="ECO:0000256" key="14">
    <source>
        <dbReference type="PIRSR" id="PIRSR611782-1"/>
    </source>
</evidence>
<evidence type="ECO:0000313" key="19">
    <source>
        <dbReference type="EMBL" id="KAF7599088.1"/>
    </source>
</evidence>
<evidence type="ECO:0000256" key="6">
    <source>
        <dbReference type="ARBA" id="ARBA00022670"/>
    </source>
</evidence>
<dbReference type="Pfam" id="PF13365">
    <property type="entry name" value="Trypsin_2"/>
    <property type="match status" value="1"/>
</dbReference>
<dbReference type="EMBL" id="NMRN01000022">
    <property type="protein sequence ID" value="PAS93151.1"/>
    <property type="molecule type" value="Genomic_DNA"/>
</dbReference>
<dbReference type="CDD" id="cd10839">
    <property type="entry name" value="cpPDZ1_DegP-like"/>
    <property type="match status" value="1"/>
</dbReference>
<dbReference type="Proteomes" id="UP000216107">
    <property type="component" value="Unassembled WGS sequence"/>
</dbReference>
<dbReference type="NCBIfam" id="TIGR02037">
    <property type="entry name" value="degP_htrA_DO"/>
    <property type="match status" value="1"/>
</dbReference>
<organism evidence="20 21">
    <name type="scientific">Candidatus Dactylopiibacterium carminicum</name>
    <dbReference type="NCBI Taxonomy" id="857335"/>
    <lineage>
        <taxon>Bacteria</taxon>
        <taxon>Pseudomonadati</taxon>
        <taxon>Pseudomonadota</taxon>
        <taxon>Betaproteobacteria</taxon>
        <taxon>Rhodocyclales</taxon>
        <taxon>Rhodocyclaceae</taxon>
        <taxon>Candidatus Dactylopiibacterium</taxon>
    </lineage>
</organism>
<dbReference type="InterPro" id="IPR009003">
    <property type="entry name" value="Peptidase_S1_PA"/>
</dbReference>
<feature type="binding site" evidence="15">
    <location>
        <begin position="207"/>
        <end position="209"/>
    </location>
    <ligand>
        <name>substrate</name>
    </ligand>
</feature>
<dbReference type="SUPFAM" id="SSF50494">
    <property type="entry name" value="Trypsin-like serine proteases"/>
    <property type="match status" value="1"/>
</dbReference>
<sequence length="470" mass="49632">MLRVLLLCCCLLGGTMSASARNLPEFATLAAAQAGVVVNISAVRAPAQTSAPFLQPEAKPDLPSWLRKLLPSRPDTDDGEGVEDDGRSVGSGFVIAPDGYILTNAHVVEDATEILVRLADKREYLARLVGADTRSDVALLKVDAERLPVARLGDPARLRVGDWVLAIGSPFGFESSVTAGIVSAKGRALPDESLVPFIQTDVAINPGNSGGPLFNLAGEVVGINSQIYSRTGGFMGMSFSIPIDVAMDVQAQLRESGKVNRGRIGVLIQEVTQDLAESFALPAARGALVSEVEAGGPAARAGILVGDVLLAFNGRRIESSVELPRVVSATRPGTRSHLEYWRDGRMQSAVLEVTSFPDEQKAVVQRSDKLPPGANRLGLLLAEPTREQRQTLELPAGGVVITRVAGAAARAELKAGDAVVDLVIRGRSHAVVSPRQFDQLLADVPKGGALGLRVRRGPSQSFVALRLPAH</sequence>
<keyword evidence="22" id="KW-1185">Reference proteome</keyword>
<protein>
    <recommendedName>
        <fullName evidence="5">Probable periplasmic serine endoprotease DegP-like</fullName>
        <ecNumber evidence="4">3.4.21.107</ecNumber>
    </recommendedName>
    <alternativeName>
        <fullName evidence="13">Protease Do</fullName>
    </alternativeName>
</protein>
<evidence type="ECO:0000256" key="12">
    <source>
        <dbReference type="ARBA" id="ARBA00023016"/>
    </source>
</evidence>
<evidence type="ECO:0000313" key="22">
    <source>
        <dbReference type="Proteomes" id="UP000623509"/>
    </source>
</evidence>
<feature type="binding site" evidence="15">
    <location>
        <position position="136"/>
    </location>
    <ligand>
        <name>substrate</name>
    </ligand>
</feature>
<dbReference type="InterPro" id="IPR001940">
    <property type="entry name" value="Peptidase_S1C"/>
</dbReference>
<evidence type="ECO:0000256" key="10">
    <source>
        <dbReference type="ARBA" id="ARBA00022801"/>
    </source>
</evidence>
<reference evidence="19 22" key="1">
    <citation type="submission" date="2016-08" db="EMBL/GenBank/DDBJ databases">
        <title>Candidatus Dactylopiibacterium carminicum genome sequence.</title>
        <authorList>
            <person name="Ramirez-Puebla S.T."/>
            <person name="Ormeno-Orrillo E."/>
            <person name="Vera-Ponce De Leon A."/>
            <person name="Luis L."/>
            <person name="Sanchez-Flores A."/>
            <person name="Monica R."/>
            <person name="Martinez-Romero E."/>
        </authorList>
    </citation>
    <scope>NUCLEOTIDE SEQUENCE [LARGE SCALE GENOMIC DNA]</scope>
    <source>
        <strain evidence="19">END1</strain>
    </source>
</reference>
<dbReference type="GO" id="GO:0004252">
    <property type="term" value="F:serine-type endopeptidase activity"/>
    <property type="evidence" value="ECO:0007669"/>
    <property type="project" value="InterPro"/>
</dbReference>
<keyword evidence="7 17" id="KW-0732">Signal</keyword>
<dbReference type="GO" id="GO:0042597">
    <property type="term" value="C:periplasmic space"/>
    <property type="evidence" value="ECO:0007669"/>
    <property type="project" value="UniProtKB-SubCell"/>
</dbReference>
<dbReference type="OrthoDB" id="9758917at2"/>
<accession>A0A272ESP9</accession>
<dbReference type="InterPro" id="IPR011782">
    <property type="entry name" value="Pept_S1C_Do"/>
</dbReference>
<feature type="binding site" evidence="15">
    <location>
        <position position="106"/>
    </location>
    <ligand>
        <name>substrate</name>
    </ligand>
</feature>
<dbReference type="Gene3D" id="2.40.10.120">
    <property type="match status" value="1"/>
</dbReference>
<dbReference type="SMART" id="SM00228">
    <property type="entry name" value="PDZ"/>
    <property type="match status" value="2"/>
</dbReference>
<dbReference type="Proteomes" id="UP000623509">
    <property type="component" value="Unassembled WGS sequence"/>
</dbReference>
<keyword evidence="8" id="KW-0677">Repeat</keyword>
<feature type="domain" description="PDZ" evidence="18">
    <location>
        <begin position="248"/>
        <end position="319"/>
    </location>
</feature>
<evidence type="ECO:0000256" key="8">
    <source>
        <dbReference type="ARBA" id="ARBA00022737"/>
    </source>
</evidence>
<evidence type="ECO:0000313" key="21">
    <source>
        <dbReference type="Proteomes" id="UP000216107"/>
    </source>
</evidence>
<evidence type="ECO:0000256" key="17">
    <source>
        <dbReference type="SAM" id="SignalP"/>
    </source>
</evidence>
<dbReference type="Pfam" id="PF13180">
    <property type="entry name" value="PDZ_2"/>
    <property type="match status" value="1"/>
</dbReference>
<dbReference type="AlphaFoldDB" id="A0A272ESP9"/>
<evidence type="ECO:0000256" key="11">
    <source>
        <dbReference type="ARBA" id="ARBA00022825"/>
    </source>
</evidence>
<keyword evidence="6 20" id="KW-0645">Protease</keyword>
<evidence type="ECO:0000256" key="1">
    <source>
        <dbReference type="ARBA" id="ARBA00001772"/>
    </source>
</evidence>
<feature type="signal peptide" evidence="17">
    <location>
        <begin position="1"/>
        <end position="20"/>
    </location>
</feature>
<dbReference type="InterPro" id="IPR001478">
    <property type="entry name" value="PDZ"/>
</dbReference>
<dbReference type="GO" id="GO:0006508">
    <property type="term" value="P:proteolysis"/>
    <property type="evidence" value="ECO:0007669"/>
    <property type="project" value="UniProtKB-KW"/>
</dbReference>
<name>A0A272ESP9_9RHOO</name>